<feature type="compositionally biased region" description="Low complexity" evidence="1">
    <location>
        <begin position="348"/>
        <end position="357"/>
    </location>
</feature>
<feature type="region of interest" description="Disordered" evidence="1">
    <location>
        <begin position="196"/>
        <end position="222"/>
    </location>
</feature>
<keyword evidence="4" id="KW-1185">Reference proteome</keyword>
<sequence>MQLIRIEKEKEFENDFWIPLVGSRVLCKVEGYPDGPGMIIPIKLAPTAIIEDRPKIGDDLYLVSFYHDSSYYWAIRDDLSLLTNTKIELFLNDKVLNSQETTRPFDQYLIKAYKDAKKYSHLSQFISYKDFPEQKVIDLPYQLIQKYEIAVKCLLKSILILDDKKESKNTMQDGIFQIGGLVHLDKRIEYPLNIQDNNPTTDADKNFNNTNNNTTHGNDNNANSDVSFGPLFNSGELKTQNTDTRNQHITVKKENEELQIPNFHVSALSPLTSKRKARQRKKGARSLQRKKIGKKMLGTTAGEIPGKAQQRSLSALNNSTNSRPSLSPAKSSLFKPPDFYNQYPYNRSSRSTESSYSALDSSPITKKKKY</sequence>
<protein>
    <recommendedName>
        <fullName evidence="2">PWWP domain-containing protein</fullName>
    </recommendedName>
</protein>
<dbReference type="InParanoid" id="A0A1D2VJ76"/>
<proteinExistence type="predicted"/>
<evidence type="ECO:0000259" key="2">
    <source>
        <dbReference type="SMART" id="SM00293"/>
    </source>
</evidence>
<dbReference type="Gene3D" id="2.30.30.140">
    <property type="match status" value="1"/>
</dbReference>
<feature type="compositionally biased region" description="Basic residues" evidence="1">
    <location>
        <begin position="273"/>
        <end position="294"/>
    </location>
</feature>
<dbReference type="SUPFAM" id="SSF63748">
    <property type="entry name" value="Tudor/PWWP/MBT"/>
    <property type="match status" value="1"/>
</dbReference>
<dbReference type="GeneID" id="30968162"/>
<dbReference type="Pfam" id="PF00855">
    <property type="entry name" value="PWWP"/>
    <property type="match status" value="1"/>
</dbReference>
<feature type="compositionally biased region" description="Low complexity" evidence="1">
    <location>
        <begin position="206"/>
        <end position="222"/>
    </location>
</feature>
<feature type="region of interest" description="Disordered" evidence="1">
    <location>
        <begin position="261"/>
        <end position="370"/>
    </location>
</feature>
<dbReference type="Proteomes" id="UP000095038">
    <property type="component" value="Unassembled WGS sequence"/>
</dbReference>
<gene>
    <name evidence="3" type="ORF">ASCRUDRAFT_80710</name>
</gene>
<dbReference type="InterPro" id="IPR000313">
    <property type="entry name" value="PWWP_dom"/>
</dbReference>
<feature type="domain" description="PWWP" evidence="2">
    <location>
        <begin position="19"/>
        <end position="83"/>
    </location>
</feature>
<dbReference type="EMBL" id="KV454479">
    <property type="protein sequence ID" value="ODV61682.1"/>
    <property type="molecule type" value="Genomic_DNA"/>
</dbReference>
<accession>A0A1D2VJ76</accession>
<evidence type="ECO:0000313" key="3">
    <source>
        <dbReference type="EMBL" id="ODV61682.1"/>
    </source>
</evidence>
<evidence type="ECO:0000256" key="1">
    <source>
        <dbReference type="SAM" id="MobiDB-lite"/>
    </source>
</evidence>
<dbReference type="AlphaFoldDB" id="A0A1D2VJ76"/>
<organism evidence="3 4">
    <name type="scientific">Ascoidea rubescens DSM 1968</name>
    <dbReference type="NCBI Taxonomy" id="1344418"/>
    <lineage>
        <taxon>Eukaryota</taxon>
        <taxon>Fungi</taxon>
        <taxon>Dikarya</taxon>
        <taxon>Ascomycota</taxon>
        <taxon>Saccharomycotina</taxon>
        <taxon>Saccharomycetes</taxon>
        <taxon>Ascoideaceae</taxon>
        <taxon>Ascoidea</taxon>
    </lineage>
</organism>
<name>A0A1D2VJ76_9ASCO</name>
<dbReference type="OrthoDB" id="62853at2759"/>
<dbReference type="SMART" id="SM00293">
    <property type="entry name" value="PWWP"/>
    <property type="match status" value="1"/>
</dbReference>
<reference evidence="4" key="1">
    <citation type="submission" date="2016-05" db="EMBL/GenBank/DDBJ databases">
        <title>Comparative genomics of biotechnologically important yeasts.</title>
        <authorList>
            <consortium name="DOE Joint Genome Institute"/>
            <person name="Riley R."/>
            <person name="Haridas S."/>
            <person name="Wolfe K.H."/>
            <person name="Lopes M.R."/>
            <person name="Hittinger C.T."/>
            <person name="Goker M."/>
            <person name="Salamov A."/>
            <person name="Wisecaver J."/>
            <person name="Long T.M."/>
            <person name="Aerts A.L."/>
            <person name="Barry K."/>
            <person name="Choi C."/>
            <person name="Clum A."/>
            <person name="Coughlan A.Y."/>
            <person name="Deshpande S."/>
            <person name="Douglass A.P."/>
            <person name="Hanson S.J."/>
            <person name="Klenk H.-P."/>
            <person name="Labutti K."/>
            <person name="Lapidus A."/>
            <person name="Lindquist E."/>
            <person name="Lipzen A."/>
            <person name="Meier-Kolthoff J.P."/>
            <person name="Ohm R.A."/>
            <person name="Otillar R.P."/>
            <person name="Pangilinan J."/>
            <person name="Peng Y."/>
            <person name="Rokas A."/>
            <person name="Rosa C.A."/>
            <person name="Scheuner C."/>
            <person name="Sibirny A.A."/>
            <person name="Slot J.C."/>
            <person name="Stielow J.B."/>
            <person name="Sun H."/>
            <person name="Kurtzman C.P."/>
            <person name="Blackwell M."/>
            <person name="Grigoriev I.V."/>
            <person name="Jeffries T.W."/>
        </authorList>
    </citation>
    <scope>NUCLEOTIDE SEQUENCE [LARGE SCALE GENOMIC DNA]</scope>
    <source>
        <strain evidence="4">DSM 1968</strain>
    </source>
</reference>
<dbReference type="RefSeq" id="XP_020047989.1">
    <property type="nucleotide sequence ID" value="XM_020194526.1"/>
</dbReference>
<evidence type="ECO:0000313" key="4">
    <source>
        <dbReference type="Proteomes" id="UP000095038"/>
    </source>
</evidence>
<feature type="compositionally biased region" description="Polar residues" evidence="1">
    <location>
        <begin position="309"/>
        <end position="330"/>
    </location>
</feature>